<dbReference type="PANTHER" id="PTHR12905:SF0">
    <property type="entry name" value="CALCINEURIN-LIKE PHOSPHOESTERASE DOMAIN-CONTAINING PROTEIN"/>
    <property type="match status" value="1"/>
</dbReference>
<reference evidence="4 5" key="1">
    <citation type="submission" date="2016-02" db="EMBL/GenBank/DDBJ databases">
        <title>Genome analysis of coral dinoflagellate symbionts highlights evolutionary adaptations to a symbiotic lifestyle.</title>
        <authorList>
            <person name="Aranda M."/>
            <person name="Li Y."/>
            <person name="Liew Y.J."/>
            <person name="Baumgarten S."/>
            <person name="Simakov O."/>
            <person name="Wilson M."/>
            <person name="Piel J."/>
            <person name="Ashoor H."/>
            <person name="Bougouffa S."/>
            <person name="Bajic V.B."/>
            <person name="Ryu T."/>
            <person name="Ravasi T."/>
            <person name="Bayer T."/>
            <person name="Micklem G."/>
            <person name="Kim H."/>
            <person name="Bhak J."/>
            <person name="Lajeunesse T.C."/>
            <person name="Voolstra C.R."/>
        </authorList>
    </citation>
    <scope>NUCLEOTIDE SEQUENCE [LARGE SCALE GENOMIC DNA]</scope>
    <source>
        <strain evidence="4 5">CCMP2467</strain>
    </source>
</reference>
<dbReference type="Gene3D" id="3.60.21.10">
    <property type="match status" value="1"/>
</dbReference>
<dbReference type="Gene3D" id="3.20.20.300">
    <property type="entry name" value="Glycoside hydrolase, family 3, N-terminal domain"/>
    <property type="match status" value="2"/>
</dbReference>
<feature type="domain" description="Calcineurin-like phosphoesterase" evidence="2">
    <location>
        <begin position="49"/>
        <end position="228"/>
    </location>
</feature>
<dbReference type="SUPFAM" id="SSF51445">
    <property type="entry name" value="(Trans)glycosidases"/>
    <property type="match status" value="1"/>
</dbReference>
<dbReference type="InterPro" id="IPR036962">
    <property type="entry name" value="Glyco_hydro_3_N_sf"/>
</dbReference>
<dbReference type="SUPFAM" id="SSF56300">
    <property type="entry name" value="Metallo-dependent phosphatases"/>
    <property type="match status" value="1"/>
</dbReference>
<proteinExistence type="predicted"/>
<dbReference type="Pfam" id="PF00149">
    <property type="entry name" value="Metallophos"/>
    <property type="match status" value="1"/>
</dbReference>
<dbReference type="InterPro" id="IPR051693">
    <property type="entry name" value="UPF0046_metallophosphoest"/>
</dbReference>
<dbReference type="GO" id="GO:0005975">
    <property type="term" value="P:carbohydrate metabolic process"/>
    <property type="evidence" value="ECO:0007669"/>
    <property type="project" value="InterPro"/>
</dbReference>
<dbReference type="InterPro" id="IPR001764">
    <property type="entry name" value="Glyco_hydro_3_N"/>
</dbReference>
<dbReference type="Proteomes" id="UP000186817">
    <property type="component" value="Unassembled WGS sequence"/>
</dbReference>
<dbReference type="InterPro" id="IPR017853">
    <property type="entry name" value="GH"/>
</dbReference>
<dbReference type="Pfam" id="PF00933">
    <property type="entry name" value="Glyco_hydro_3"/>
    <property type="match status" value="1"/>
</dbReference>
<gene>
    <name evidence="4" type="primary">cbg-1</name>
    <name evidence="4" type="ORF">AK812_SmicGene25353</name>
</gene>
<dbReference type="InterPro" id="IPR029052">
    <property type="entry name" value="Metallo-depent_PP-like"/>
</dbReference>
<dbReference type="AlphaFoldDB" id="A0A1Q9DC74"/>
<keyword evidence="5" id="KW-1185">Reference proteome</keyword>
<feature type="domain" description="Glycoside hydrolase family 3 N-terminal" evidence="3">
    <location>
        <begin position="430"/>
        <end position="516"/>
    </location>
</feature>
<keyword evidence="1" id="KW-0378">Hydrolase</keyword>
<evidence type="ECO:0000259" key="3">
    <source>
        <dbReference type="Pfam" id="PF00933"/>
    </source>
</evidence>
<organism evidence="4 5">
    <name type="scientific">Symbiodinium microadriaticum</name>
    <name type="common">Dinoflagellate</name>
    <name type="synonym">Zooxanthella microadriatica</name>
    <dbReference type="NCBI Taxonomy" id="2951"/>
    <lineage>
        <taxon>Eukaryota</taxon>
        <taxon>Sar</taxon>
        <taxon>Alveolata</taxon>
        <taxon>Dinophyceae</taxon>
        <taxon>Suessiales</taxon>
        <taxon>Symbiodiniaceae</taxon>
        <taxon>Symbiodinium</taxon>
    </lineage>
</organism>
<comment type="caution">
    <text evidence="4">The sequence shown here is derived from an EMBL/GenBank/DDBJ whole genome shotgun (WGS) entry which is preliminary data.</text>
</comment>
<dbReference type="OrthoDB" id="630188at2759"/>
<accession>A0A1Q9DC74</accession>
<evidence type="ECO:0000313" key="5">
    <source>
        <dbReference type="Proteomes" id="UP000186817"/>
    </source>
</evidence>
<dbReference type="InterPro" id="IPR004843">
    <property type="entry name" value="Calcineurin-like_PHP"/>
</dbReference>
<evidence type="ECO:0000256" key="1">
    <source>
        <dbReference type="ARBA" id="ARBA00022801"/>
    </source>
</evidence>
<name>A0A1Q9DC74_SYMMI</name>
<dbReference type="InterPro" id="IPR036881">
    <property type="entry name" value="Glyco_hydro_3_C_sf"/>
</dbReference>
<dbReference type="Gene3D" id="3.40.50.1700">
    <property type="entry name" value="Glycoside hydrolase family 3 C-terminal domain"/>
    <property type="match status" value="1"/>
</dbReference>
<evidence type="ECO:0000313" key="4">
    <source>
        <dbReference type="EMBL" id="OLP92814.1"/>
    </source>
</evidence>
<dbReference type="GO" id="GO:0004553">
    <property type="term" value="F:hydrolase activity, hydrolyzing O-glycosyl compounds"/>
    <property type="evidence" value="ECO:0007669"/>
    <property type="project" value="InterPro"/>
</dbReference>
<dbReference type="EMBL" id="LSRX01000606">
    <property type="protein sequence ID" value="OLP92814.1"/>
    <property type="molecule type" value="Genomic_DNA"/>
</dbReference>
<evidence type="ECO:0000259" key="2">
    <source>
        <dbReference type="Pfam" id="PF00149"/>
    </source>
</evidence>
<protein>
    <submittedName>
        <fullName evidence="4">Beta-glucosidase</fullName>
    </submittedName>
</protein>
<sequence>MPAPFDISPLKNMADVAYKRIDEQTRETSLLGKSAATANGTDSINSMVRIIVVSDTHGLHETLKMPAGDVLVHCGDMADRGNVEHVRSCIRWLNSLPYKEIFVVDGNHDCSIPSKMAPGQAVLDMQAEFERLADHSKVKLLQDDSVLCHEGQLCIFGASWSSCEADDFAKMYQTQWPVDVMVAHHHPQLPSKALPSDLEPGAWQGSEALTRAVLKAHIPLCCFGHVHYGRGCVPLRRRGGLYSHFVNAANEKPGMKHKTASRKHALTPPVVIDYNITTRQVETVQCPSHRDAKSPQYAGSFDKSQLVRQASPKAATSTPIVIRVEPPEVAEKRSEGCRNGQPDFLRAAAAMQAVYDDTPGNHRIHQGLRFAAVLTAARMDAEAWVLDFPSHGLRRSALSTTEVGGSGKYSNGRGMVVEGCKVYDRDVVLLKHLVGNDQEADPWVDKFGCWGSGIWTFNRVYLQPFEAAIREADAQAVMPGYNRLNGTYCAENAKLLQATLRDTWGFKGLIVSDWWANRTTLKARNGEVSEKLLDERCRPLLRTLRRYPRPATLLNYKRNPLQTLVLQRIATAVKDAQVLLKNTGALPLQPAKLRRLALIGPAAAK</sequence>
<dbReference type="PRINTS" id="PR00133">
    <property type="entry name" value="GLHYDRLASE3"/>
</dbReference>
<dbReference type="PANTHER" id="PTHR12905">
    <property type="entry name" value="METALLOPHOSPHOESTERASE"/>
    <property type="match status" value="1"/>
</dbReference>